<comment type="caution">
    <text evidence="2">The sequence shown here is derived from an EMBL/GenBank/DDBJ whole genome shotgun (WGS) entry which is preliminary data.</text>
</comment>
<evidence type="ECO:0008006" key="4">
    <source>
        <dbReference type="Google" id="ProtNLM"/>
    </source>
</evidence>
<evidence type="ECO:0000256" key="1">
    <source>
        <dbReference type="SAM" id="SignalP"/>
    </source>
</evidence>
<feature type="signal peptide" evidence="1">
    <location>
        <begin position="1"/>
        <end position="17"/>
    </location>
</feature>
<proteinExistence type="predicted"/>
<evidence type="ECO:0000313" key="2">
    <source>
        <dbReference type="EMBL" id="KAK9088288.1"/>
    </source>
</evidence>
<protein>
    <recommendedName>
        <fullName evidence="4">Secreted protein</fullName>
    </recommendedName>
</protein>
<dbReference type="AlphaFoldDB" id="A0AAP0HH71"/>
<name>A0AAP0HH71_9MAGN</name>
<dbReference type="EMBL" id="JBBNAG010000012">
    <property type="protein sequence ID" value="KAK9088288.1"/>
    <property type="molecule type" value="Genomic_DNA"/>
</dbReference>
<keyword evidence="1" id="KW-0732">Signal</keyword>
<feature type="chain" id="PRO_5042880820" description="Secreted protein" evidence="1">
    <location>
        <begin position="18"/>
        <end position="145"/>
    </location>
</feature>
<organism evidence="2 3">
    <name type="scientific">Stephania cephalantha</name>
    <dbReference type="NCBI Taxonomy" id="152367"/>
    <lineage>
        <taxon>Eukaryota</taxon>
        <taxon>Viridiplantae</taxon>
        <taxon>Streptophyta</taxon>
        <taxon>Embryophyta</taxon>
        <taxon>Tracheophyta</taxon>
        <taxon>Spermatophyta</taxon>
        <taxon>Magnoliopsida</taxon>
        <taxon>Ranunculales</taxon>
        <taxon>Menispermaceae</taxon>
        <taxon>Menispermoideae</taxon>
        <taxon>Cissampelideae</taxon>
        <taxon>Stephania</taxon>
    </lineage>
</organism>
<keyword evidence="3" id="KW-1185">Reference proteome</keyword>
<sequence>MDYLYATFHLAPRVTLSLAVFLLQSTCRLPIGLPTATACISCLPDATWRVQIRPRVPAKAASPATLCHVSHSYSPLASAADACLCKAAKGSCPTNAQATRGVLFHQRHHSSPRPIAARHVTASSLLAQSKADTWQRPGSKILTIV</sequence>
<reference evidence="2 3" key="1">
    <citation type="submission" date="2024-01" db="EMBL/GenBank/DDBJ databases">
        <title>Genome assemblies of Stephania.</title>
        <authorList>
            <person name="Yang L."/>
        </authorList>
    </citation>
    <scope>NUCLEOTIDE SEQUENCE [LARGE SCALE GENOMIC DNA]</scope>
    <source>
        <strain evidence="2">JXDWG</strain>
        <tissue evidence="2">Leaf</tissue>
    </source>
</reference>
<evidence type="ECO:0000313" key="3">
    <source>
        <dbReference type="Proteomes" id="UP001419268"/>
    </source>
</evidence>
<accession>A0AAP0HH71</accession>
<dbReference type="Proteomes" id="UP001419268">
    <property type="component" value="Unassembled WGS sequence"/>
</dbReference>
<gene>
    <name evidence="2" type="ORF">Scep_027370</name>
</gene>